<dbReference type="GO" id="GO:0005506">
    <property type="term" value="F:iron ion binding"/>
    <property type="evidence" value="ECO:0007669"/>
    <property type="project" value="InterPro"/>
</dbReference>
<dbReference type="InterPro" id="IPR036396">
    <property type="entry name" value="Cyt_P450_sf"/>
</dbReference>
<feature type="binding site" description="axial binding residue" evidence="11">
    <location>
        <position position="442"/>
    </location>
    <ligand>
        <name>heme</name>
        <dbReference type="ChEBI" id="CHEBI:30413"/>
    </ligand>
    <ligandPart>
        <name>Fe</name>
        <dbReference type="ChEBI" id="CHEBI:18248"/>
    </ligandPart>
</feature>
<keyword evidence="10 13" id="KW-0472">Membrane</keyword>
<dbReference type="CDD" id="cd20653">
    <property type="entry name" value="CYP81"/>
    <property type="match status" value="1"/>
</dbReference>
<dbReference type="SUPFAM" id="SSF48264">
    <property type="entry name" value="Cytochrome P450"/>
    <property type="match status" value="1"/>
</dbReference>
<dbReference type="InterPro" id="IPR001128">
    <property type="entry name" value="Cyt_P450"/>
</dbReference>
<keyword evidence="15" id="KW-1185">Reference proteome</keyword>
<comment type="subcellular location">
    <subcellularLocation>
        <location evidence="1">Membrane</location>
        <topology evidence="1">Single-pass membrane protein</topology>
    </subcellularLocation>
</comment>
<dbReference type="PANTHER" id="PTHR47947">
    <property type="entry name" value="CYTOCHROME P450 82C3-RELATED"/>
    <property type="match status" value="1"/>
</dbReference>
<comment type="cofactor">
    <cofactor evidence="11">
        <name>heme</name>
        <dbReference type="ChEBI" id="CHEBI:30413"/>
    </cofactor>
</comment>
<evidence type="ECO:0000256" key="11">
    <source>
        <dbReference type="PIRSR" id="PIRSR602401-1"/>
    </source>
</evidence>
<evidence type="ECO:0000256" key="8">
    <source>
        <dbReference type="ARBA" id="ARBA00023004"/>
    </source>
</evidence>
<gene>
    <name evidence="14" type="ORF">HanXRQr2_Chr02g0054461</name>
</gene>
<keyword evidence="6 13" id="KW-1133">Transmembrane helix</keyword>
<dbReference type="Gramene" id="mRNA:HanXRQr2_Chr02g0054461">
    <property type="protein sequence ID" value="mRNA:HanXRQr2_Chr02g0054461"/>
    <property type="gene ID" value="HanXRQr2_Chr02g0054461"/>
</dbReference>
<evidence type="ECO:0000256" key="5">
    <source>
        <dbReference type="ARBA" id="ARBA00022723"/>
    </source>
</evidence>
<dbReference type="GO" id="GO:0016020">
    <property type="term" value="C:membrane"/>
    <property type="evidence" value="ECO:0007669"/>
    <property type="project" value="UniProtKB-SubCell"/>
</dbReference>
<keyword evidence="7 12" id="KW-0560">Oxidoreductase</keyword>
<keyword evidence="8 11" id="KW-0408">Iron</keyword>
<dbReference type="Proteomes" id="UP000215914">
    <property type="component" value="Unassembled WGS sequence"/>
</dbReference>
<dbReference type="EMBL" id="MNCJ02000317">
    <property type="protein sequence ID" value="KAF5817560.1"/>
    <property type="molecule type" value="Genomic_DNA"/>
</dbReference>
<keyword evidence="5 11" id="KW-0479">Metal-binding</keyword>
<feature type="transmembrane region" description="Helical" evidence="13">
    <location>
        <begin position="6"/>
        <end position="25"/>
    </location>
</feature>
<keyword evidence="3 11" id="KW-0349">Heme</keyword>
<dbReference type="PRINTS" id="PR00385">
    <property type="entry name" value="P450"/>
</dbReference>
<dbReference type="GO" id="GO:0016705">
    <property type="term" value="F:oxidoreductase activity, acting on paired donors, with incorporation or reduction of molecular oxygen"/>
    <property type="evidence" value="ECO:0007669"/>
    <property type="project" value="InterPro"/>
</dbReference>
<evidence type="ECO:0000256" key="7">
    <source>
        <dbReference type="ARBA" id="ARBA00023002"/>
    </source>
</evidence>
<dbReference type="OrthoDB" id="1055148at2759"/>
<evidence type="ECO:0000256" key="12">
    <source>
        <dbReference type="RuleBase" id="RU000461"/>
    </source>
</evidence>
<evidence type="ECO:0000256" key="10">
    <source>
        <dbReference type="ARBA" id="ARBA00023136"/>
    </source>
</evidence>
<dbReference type="Pfam" id="PF00067">
    <property type="entry name" value="p450"/>
    <property type="match status" value="1"/>
</dbReference>
<evidence type="ECO:0000313" key="14">
    <source>
        <dbReference type="EMBL" id="KAF5817560.1"/>
    </source>
</evidence>
<evidence type="ECO:0000256" key="2">
    <source>
        <dbReference type="ARBA" id="ARBA00010617"/>
    </source>
</evidence>
<evidence type="ECO:0000256" key="4">
    <source>
        <dbReference type="ARBA" id="ARBA00022692"/>
    </source>
</evidence>
<keyword evidence="4 13" id="KW-0812">Transmembrane</keyword>
<evidence type="ECO:0000256" key="1">
    <source>
        <dbReference type="ARBA" id="ARBA00004167"/>
    </source>
</evidence>
<sequence>MDETHLFFISFFCLLPLIYLVKFLTHQKGKNLPPSPPSIPIIGHLHLINGHAHRVLQHLSSKYGPIMALRFGSRPVVFITSPSAVEECFTKNDIVLANRPLLLSGEYLDYNQSTVGAAPYGQLWRDLRRIMTLELFSTARLKSYTGVREDEVRSLIKNLYRDSFQNFTKVEMRSRIQGLSFNIVMKMIADKRFYGSGIEDLEEASRFRDVIRDVFEVSGASNPGDFIPFLKWIDFQGFEKRLMKLHKKCDRFSQKLIDDIRTKRCGSSSDEGNDMTFIDAMLSLQESEPAYYTDDIIKGNILTLLQAGTDTSSVTIEWAMALLLNHPEVLERARTELDNYIGQERMVEEADLTNLPYIQCIINETLRLFPAGPLLVPHEPSQDCTIGGFDVARGTMVLVNAWAIHRDPIVWDDSLSFKPERFENMANEGYRFIPFGMGRRQCPGSSLANRVMGLALASLIQCFEWERVSNELVRLLEGKGLTMPIDEPLEAMCRVRQRMGHILKEI</sequence>
<evidence type="ECO:0000256" key="6">
    <source>
        <dbReference type="ARBA" id="ARBA00022989"/>
    </source>
</evidence>
<proteinExistence type="inferred from homology"/>
<dbReference type="GO" id="GO:0020037">
    <property type="term" value="F:heme binding"/>
    <property type="evidence" value="ECO:0007669"/>
    <property type="project" value="InterPro"/>
</dbReference>
<dbReference type="InterPro" id="IPR050651">
    <property type="entry name" value="Plant_Cytochrome_P450_Monoox"/>
</dbReference>
<protein>
    <submittedName>
        <fullName evidence="14">Cytochrome P450</fullName>
    </submittedName>
</protein>
<organism evidence="14 15">
    <name type="scientific">Helianthus annuus</name>
    <name type="common">Common sunflower</name>
    <dbReference type="NCBI Taxonomy" id="4232"/>
    <lineage>
        <taxon>Eukaryota</taxon>
        <taxon>Viridiplantae</taxon>
        <taxon>Streptophyta</taxon>
        <taxon>Embryophyta</taxon>
        <taxon>Tracheophyta</taxon>
        <taxon>Spermatophyta</taxon>
        <taxon>Magnoliopsida</taxon>
        <taxon>eudicotyledons</taxon>
        <taxon>Gunneridae</taxon>
        <taxon>Pentapetalae</taxon>
        <taxon>asterids</taxon>
        <taxon>campanulids</taxon>
        <taxon>Asterales</taxon>
        <taxon>Asteraceae</taxon>
        <taxon>Asteroideae</taxon>
        <taxon>Heliantheae alliance</taxon>
        <taxon>Heliantheae</taxon>
        <taxon>Helianthus</taxon>
    </lineage>
</organism>
<dbReference type="Gene3D" id="1.10.630.10">
    <property type="entry name" value="Cytochrome P450"/>
    <property type="match status" value="1"/>
</dbReference>
<dbReference type="PROSITE" id="PS00086">
    <property type="entry name" value="CYTOCHROME_P450"/>
    <property type="match status" value="1"/>
</dbReference>
<comment type="similarity">
    <text evidence="2 12">Belongs to the cytochrome P450 family.</text>
</comment>
<evidence type="ECO:0000256" key="13">
    <source>
        <dbReference type="SAM" id="Phobius"/>
    </source>
</evidence>
<dbReference type="InterPro" id="IPR002401">
    <property type="entry name" value="Cyt_P450_E_grp-I"/>
</dbReference>
<accession>A0A9K3JLN0</accession>
<dbReference type="InterPro" id="IPR017972">
    <property type="entry name" value="Cyt_P450_CS"/>
</dbReference>
<keyword evidence="9 12" id="KW-0503">Monooxygenase</keyword>
<dbReference type="PRINTS" id="PR00463">
    <property type="entry name" value="EP450I"/>
</dbReference>
<comment type="caution">
    <text evidence="14">The sequence shown here is derived from an EMBL/GenBank/DDBJ whole genome shotgun (WGS) entry which is preliminary data.</text>
</comment>
<evidence type="ECO:0000256" key="3">
    <source>
        <dbReference type="ARBA" id="ARBA00022617"/>
    </source>
</evidence>
<dbReference type="GO" id="GO:0004497">
    <property type="term" value="F:monooxygenase activity"/>
    <property type="evidence" value="ECO:0007669"/>
    <property type="project" value="UniProtKB-KW"/>
</dbReference>
<dbReference type="FunFam" id="1.10.630.10:FF:000023">
    <property type="entry name" value="Cytochrome P450 family protein"/>
    <property type="match status" value="1"/>
</dbReference>
<name>A0A9K3JLN0_HELAN</name>
<dbReference type="PANTHER" id="PTHR47947:SF62">
    <property type="entry name" value="CYTOCHROME P450, FAMILY 81, SUBFAMILY D, POLYPEPTIDE 5"/>
    <property type="match status" value="1"/>
</dbReference>
<reference evidence="14" key="1">
    <citation type="journal article" date="2017" name="Nature">
        <title>The sunflower genome provides insights into oil metabolism, flowering and Asterid evolution.</title>
        <authorList>
            <person name="Badouin H."/>
            <person name="Gouzy J."/>
            <person name="Grassa C.J."/>
            <person name="Murat F."/>
            <person name="Staton S.E."/>
            <person name="Cottret L."/>
            <person name="Lelandais-Briere C."/>
            <person name="Owens G.L."/>
            <person name="Carrere S."/>
            <person name="Mayjonade B."/>
            <person name="Legrand L."/>
            <person name="Gill N."/>
            <person name="Kane N.C."/>
            <person name="Bowers J.E."/>
            <person name="Hubner S."/>
            <person name="Bellec A."/>
            <person name="Berard A."/>
            <person name="Berges H."/>
            <person name="Blanchet N."/>
            <person name="Boniface M.C."/>
            <person name="Brunel D."/>
            <person name="Catrice O."/>
            <person name="Chaidir N."/>
            <person name="Claudel C."/>
            <person name="Donnadieu C."/>
            <person name="Faraut T."/>
            <person name="Fievet G."/>
            <person name="Helmstetter N."/>
            <person name="King M."/>
            <person name="Knapp S.J."/>
            <person name="Lai Z."/>
            <person name="Le Paslier M.C."/>
            <person name="Lippi Y."/>
            <person name="Lorenzon L."/>
            <person name="Mandel J.R."/>
            <person name="Marage G."/>
            <person name="Marchand G."/>
            <person name="Marquand E."/>
            <person name="Bret-Mestries E."/>
            <person name="Morien E."/>
            <person name="Nambeesan S."/>
            <person name="Nguyen T."/>
            <person name="Pegot-Espagnet P."/>
            <person name="Pouilly N."/>
            <person name="Raftis F."/>
            <person name="Sallet E."/>
            <person name="Schiex T."/>
            <person name="Thomas J."/>
            <person name="Vandecasteele C."/>
            <person name="Vares D."/>
            <person name="Vear F."/>
            <person name="Vautrin S."/>
            <person name="Crespi M."/>
            <person name="Mangin B."/>
            <person name="Burke J.M."/>
            <person name="Salse J."/>
            <person name="Munos S."/>
            <person name="Vincourt P."/>
            <person name="Rieseberg L.H."/>
            <person name="Langlade N.B."/>
        </authorList>
    </citation>
    <scope>NUCLEOTIDE SEQUENCE</scope>
    <source>
        <tissue evidence="14">Leaves</tissue>
    </source>
</reference>
<reference evidence="14" key="2">
    <citation type="submission" date="2020-06" db="EMBL/GenBank/DDBJ databases">
        <title>Helianthus annuus Genome sequencing and assembly Release 2.</title>
        <authorList>
            <person name="Gouzy J."/>
            <person name="Langlade N."/>
            <person name="Munos S."/>
        </authorList>
    </citation>
    <scope>NUCLEOTIDE SEQUENCE</scope>
    <source>
        <tissue evidence="14">Leaves</tissue>
    </source>
</reference>
<evidence type="ECO:0000256" key="9">
    <source>
        <dbReference type="ARBA" id="ARBA00023033"/>
    </source>
</evidence>
<dbReference type="AlphaFoldDB" id="A0A9K3JLN0"/>
<evidence type="ECO:0000313" key="15">
    <source>
        <dbReference type="Proteomes" id="UP000215914"/>
    </source>
</evidence>